<reference evidence="1" key="1">
    <citation type="submission" date="2018-02" db="EMBL/GenBank/DDBJ databases">
        <title>Rhizophora mucronata_Transcriptome.</title>
        <authorList>
            <person name="Meera S.P."/>
            <person name="Sreeshan A."/>
            <person name="Augustine A."/>
        </authorList>
    </citation>
    <scope>NUCLEOTIDE SEQUENCE</scope>
    <source>
        <tissue evidence="1">Leaf</tissue>
    </source>
</reference>
<evidence type="ECO:0000313" key="1">
    <source>
        <dbReference type="EMBL" id="MBX23658.1"/>
    </source>
</evidence>
<proteinExistence type="predicted"/>
<accession>A0A2P2M0C9</accession>
<protein>
    <submittedName>
        <fullName evidence="1">Uncharacterized protein MANES_06G005900</fullName>
    </submittedName>
</protein>
<sequence>MTSQPLATIILSIHKFLSASTTIIELLKNHQPVVRKLSATYYKNPVTTNTIKHIFDHFLNLSKEDILGHTQEIQIILREFILLKQAAEANNFCQASHFLRKDAKFEIFFHSKKMPKLGEVVDLQ</sequence>
<name>A0A2P2M0C9_RHIMU</name>
<organism evidence="1">
    <name type="scientific">Rhizophora mucronata</name>
    <name type="common">Asiatic mangrove</name>
    <dbReference type="NCBI Taxonomy" id="61149"/>
    <lineage>
        <taxon>Eukaryota</taxon>
        <taxon>Viridiplantae</taxon>
        <taxon>Streptophyta</taxon>
        <taxon>Embryophyta</taxon>
        <taxon>Tracheophyta</taxon>
        <taxon>Spermatophyta</taxon>
        <taxon>Magnoliopsida</taxon>
        <taxon>eudicotyledons</taxon>
        <taxon>Gunneridae</taxon>
        <taxon>Pentapetalae</taxon>
        <taxon>rosids</taxon>
        <taxon>fabids</taxon>
        <taxon>Malpighiales</taxon>
        <taxon>Rhizophoraceae</taxon>
        <taxon>Rhizophora</taxon>
    </lineage>
</organism>
<dbReference type="AlphaFoldDB" id="A0A2P2M0C9"/>
<dbReference type="EMBL" id="GGEC01043174">
    <property type="protein sequence ID" value="MBX23658.1"/>
    <property type="molecule type" value="Transcribed_RNA"/>
</dbReference>